<keyword evidence="10" id="KW-1185">Reference proteome</keyword>
<dbReference type="RefSeq" id="WP_132703907.1">
    <property type="nucleotide sequence ID" value="NZ_SLZR01000025.1"/>
</dbReference>
<keyword evidence="7" id="KW-0813">Transport</keyword>
<dbReference type="InterPro" id="IPR003400">
    <property type="entry name" value="ExbD"/>
</dbReference>
<dbReference type="AlphaFoldDB" id="A0A4R3HY53"/>
<name>A0A4R3HY53_9GAMM</name>
<sequence length="141" mass="15437">MMLNVSANKPKPLGDDDNMIPLINIVFLMLIFFMVAGHIEKTDNIDVELPLSVSNDEISEQVIKLYIDNTGQMQLDAQPIAQAVLTETLATTLESSPQPASVHLLLQVDADFSAVELQHILSDVKASGIRRVSLATLLKNI</sequence>
<comment type="caution">
    <text evidence="9">The sequence shown here is derived from an EMBL/GenBank/DDBJ whole genome shotgun (WGS) entry which is preliminary data.</text>
</comment>
<evidence type="ECO:0000256" key="3">
    <source>
        <dbReference type="ARBA" id="ARBA00022475"/>
    </source>
</evidence>
<evidence type="ECO:0000313" key="9">
    <source>
        <dbReference type="EMBL" id="TCS36409.1"/>
    </source>
</evidence>
<comment type="subcellular location">
    <subcellularLocation>
        <location evidence="1">Cell membrane</location>
        <topology evidence="1">Single-pass membrane protein</topology>
    </subcellularLocation>
    <subcellularLocation>
        <location evidence="7">Cell membrane</location>
        <topology evidence="7">Single-pass type II membrane protein</topology>
    </subcellularLocation>
</comment>
<keyword evidence="6 8" id="KW-0472">Membrane</keyword>
<evidence type="ECO:0000256" key="6">
    <source>
        <dbReference type="ARBA" id="ARBA00023136"/>
    </source>
</evidence>
<organism evidence="9 10">
    <name type="scientific">Reinekea marinisedimentorum</name>
    <dbReference type="NCBI Taxonomy" id="230495"/>
    <lineage>
        <taxon>Bacteria</taxon>
        <taxon>Pseudomonadati</taxon>
        <taxon>Pseudomonadota</taxon>
        <taxon>Gammaproteobacteria</taxon>
        <taxon>Oceanospirillales</taxon>
        <taxon>Saccharospirillaceae</taxon>
        <taxon>Reinekea</taxon>
    </lineage>
</organism>
<comment type="similarity">
    <text evidence="2 7">Belongs to the ExbD/TolR family.</text>
</comment>
<feature type="transmembrane region" description="Helical" evidence="8">
    <location>
        <begin position="20"/>
        <end position="39"/>
    </location>
</feature>
<evidence type="ECO:0000313" key="10">
    <source>
        <dbReference type="Proteomes" id="UP000295793"/>
    </source>
</evidence>
<keyword evidence="3" id="KW-1003">Cell membrane</keyword>
<evidence type="ECO:0000256" key="1">
    <source>
        <dbReference type="ARBA" id="ARBA00004162"/>
    </source>
</evidence>
<proteinExistence type="inferred from homology"/>
<reference evidence="9 10" key="1">
    <citation type="submission" date="2019-03" db="EMBL/GenBank/DDBJ databases">
        <title>Genomic Encyclopedia of Archaeal and Bacterial Type Strains, Phase II (KMG-II): from individual species to whole genera.</title>
        <authorList>
            <person name="Goeker M."/>
        </authorList>
    </citation>
    <scope>NUCLEOTIDE SEQUENCE [LARGE SCALE GENOMIC DNA]</scope>
    <source>
        <strain evidence="9 10">DSM 15388</strain>
    </source>
</reference>
<evidence type="ECO:0000256" key="5">
    <source>
        <dbReference type="ARBA" id="ARBA00022989"/>
    </source>
</evidence>
<gene>
    <name evidence="9" type="ORF">BCF53_12531</name>
</gene>
<accession>A0A4R3HY53</accession>
<dbReference type="GO" id="GO:0022857">
    <property type="term" value="F:transmembrane transporter activity"/>
    <property type="evidence" value="ECO:0007669"/>
    <property type="project" value="InterPro"/>
</dbReference>
<dbReference type="OrthoDB" id="9793581at2"/>
<dbReference type="GO" id="GO:0005886">
    <property type="term" value="C:plasma membrane"/>
    <property type="evidence" value="ECO:0007669"/>
    <property type="project" value="UniProtKB-SubCell"/>
</dbReference>
<protein>
    <submittedName>
        <fullName evidence="9">Biopolymer transport protein ExbD</fullName>
    </submittedName>
</protein>
<dbReference type="Pfam" id="PF02472">
    <property type="entry name" value="ExbD"/>
    <property type="match status" value="1"/>
</dbReference>
<dbReference type="Proteomes" id="UP000295793">
    <property type="component" value="Unassembled WGS sequence"/>
</dbReference>
<evidence type="ECO:0000256" key="8">
    <source>
        <dbReference type="SAM" id="Phobius"/>
    </source>
</evidence>
<dbReference type="PANTHER" id="PTHR30558">
    <property type="entry name" value="EXBD MEMBRANE COMPONENT OF PMF-DRIVEN MACROMOLECULE IMPORT SYSTEM"/>
    <property type="match status" value="1"/>
</dbReference>
<keyword evidence="4 7" id="KW-0812">Transmembrane</keyword>
<evidence type="ECO:0000256" key="7">
    <source>
        <dbReference type="RuleBase" id="RU003879"/>
    </source>
</evidence>
<evidence type="ECO:0000256" key="2">
    <source>
        <dbReference type="ARBA" id="ARBA00005811"/>
    </source>
</evidence>
<keyword evidence="7" id="KW-0653">Protein transport</keyword>
<evidence type="ECO:0000256" key="4">
    <source>
        <dbReference type="ARBA" id="ARBA00022692"/>
    </source>
</evidence>
<dbReference type="PANTHER" id="PTHR30558:SF3">
    <property type="entry name" value="BIOPOLYMER TRANSPORT PROTEIN EXBD-RELATED"/>
    <property type="match status" value="1"/>
</dbReference>
<keyword evidence="5 8" id="KW-1133">Transmembrane helix</keyword>
<dbReference type="EMBL" id="SLZR01000025">
    <property type="protein sequence ID" value="TCS36409.1"/>
    <property type="molecule type" value="Genomic_DNA"/>
</dbReference>
<dbReference type="GO" id="GO:0015031">
    <property type="term" value="P:protein transport"/>
    <property type="evidence" value="ECO:0007669"/>
    <property type="project" value="UniProtKB-KW"/>
</dbReference>